<dbReference type="PROSITE" id="PS00092">
    <property type="entry name" value="N6_MTASE"/>
    <property type="match status" value="1"/>
</dbReference>
<sequence>MLTLLQRPAPPSDVLPLFSPEAEGRLERFLPPFQFTSFFSPEDTLLCVLAAERALQALSNTETHRPGGRQPGGTASRSAPAAPLRIVELTAGSGLVGLRLLDLDPGARLLGVDVDPAAPPVAERNARALGVAERARFTQLSVLDPECETLLAGAPIDVLICNPPYIPEPPGMPLAVEAGSGADGAAHLRRVAELAGRLRPRTVALSWCSVGDPVGVTEAMERAGYRLDALYAVAIADGEYSGMVQPYLETLSTAFLDRAPATRHAMAADGAARFAYVLLAGVWVVGDEVREASDAGSAAAAVDGLMRGFAREGLEALREPAMPCEYRAWLLDRWDEIVLRAMLHGPASGRSAAGDDARDASPVARQPTEPT</sequence>
<feature type="region of interest" description="Disordered" evidence="1">
    <location>
        <begin position="59"/>
        <end position="80"/>
    </location>
</feature>
<feature type="region of interest" description="Disordered" evidence="1">
    <location>
        <begin position="348"/>
        <end position="371"/>
    </location>
</feature>
<dbReference type="AlphaFoldDB" id="A0A6J4KRY2"/>
<protein>
    <submittedName>
        <fullName evidence="2">Uncharacterized protein</fullName>
    </submittedName>
</protein>
<dbReference type="GO" id="GO:0008170">
    <property type="term" value="F:N-methyltransferase activity"/>
    <property type="evidence" value="ECO:0007669"/>
    <property type="project" value="UniProtKB-ARBA"/>
</dbReference>
<dbReference type="CDD" id="cd02440">
    <property type="entry name" value="AdoMet_MTases"/>
    <property type="match status" value="1"/>
</dbReference>
<evidence type="ECO:0000256" key="1">
    <source>
        <dbReference type="SAM" id="MobiDB-lite"/>
    </source>
</evidence>
<dbReference type="GO" id="GO:0008757">
    <property type="term" value="F:S-adenosylmethionine-dependent methyltransferase activity"/>
    <property type="evidence" value="ECO:0007669"/>
    <property type="project" value="UniProtKB-ARBA"/>
</dbReference>
<dbReference type="InterPro" id="IPR002052">
    <property type="entry name" value="DNA_methylase_N6_adenine_CS"/>
</dbReference>
<reference evidence="2" key="1">
    <citation type="submission" date="2020-02" db="EMBL/GenBank/DDBJ databases">
        <authorList>
            <person name="Meier V. D."/>
        </authorList>
    </citation>
    <scope>NUCLEOTIDE SEQUENCE</scope>
    <source>
        <strain evidence="2">AVDCRST_MAG40</strain>
    </source>
</reference>
<dbReference type="Gene3D" id="3.40.50.150">
    <property type="entry name" value="Vaccinia Virus protein VP39"/>
    <property type="match status" value="1"/>
</dbReference>
<organism evidence="2">
    <name type="scientific">uncultured Gemmatimonadaceae bacterium</name>
    <dbReference type="NCBI Taxonomy" id="246130"/>
    <lineage>
        <taxon>Bacteria</taxon>
        <taxon>Pseudomonadati</taxon>
        <taxon>Gemmatimonadota</taxon>
        <taxon>Gemmatimonadia</taxon>
        <taxon>Gemmatimonadales</taxon>
        <taxon>Gemmatimonadaceae</taxon>
        <taxon>environmental samples</taxon>
    </lineage>
</organism>
<dbReference type="SUPFAM" id="SSF53335">
    <property type="entry name" value="S-adenosyl-L-methionine-dependent methyltransferases"/>
    <property type="match status" value="1"/>
</dbReference>
<dbReference type="PANTHER" id="PTHR18895:SF74">
    <property type="entry name" value="MTRF1L RELEASE FACTOR GLUTAMINE METHYLTRANSFERASE"/>
    <property type="match status" value="1"/>
</dbReference>
<proteinExistence type="predicted"/>
<gene>
    <name evidence="2" type="ORF">AVDCRST_MAG40-1106</name>
</gene>
<dbReference type="GO" id="GO:0032259">
    <property type="term" value="P:methylation"/>
    <property type="evidence" value="ECO:0007669"/>
    <property type="project" value="UniProtKB-KW"/>
</dbReference>
<name>A0A6J4KRY2_9BACT</name>
<dbReference type="PANTHER" id="PTHR18895">
    <property type="entry name" value="HEMK METHYLTRANSFERASE"/>
    <property type="match status" value="1"/>
</dbReference>
<evidence type="ECO:0000313" key="2">
    <source>
        <dbReference type="EMBL" id="CAA9313298.1"/>
    </source>
</evidence>
<dbReference type="EMBL" id="CADCTX010000330">
    <property type="protein sequence ID" value="CAA9313298.1"/>
    <property type="molecule type" value="Genomic_DNA"/>
</dbReference>
<dbReference type="InterPro" id="IPR050320">
    <property type="entry name" value="N5-glutamine_MTase"/>
</dbReference>
<dbReference type="GO" id="GO:0003676">
    <property type="term" value="F:nucleic acid binding"/>
    <property type="evidence" value="ECO:0007669"/>
    <property type="project" value="InterPro"/>
</dbReference>
<accession>A0A6J4KRY2</accession>
<dbReference type="InterPro" id="IPR029063">
    <property type="entry name" value="SAM-dependent_MTases_sf"/>
</dbReference>